<dbReference type="Gene3D" id="3.30.420.10">
    <property type="entry name" value="Ribonuclease H-like superfamily/Ribonuclease H"/>
    <property type="match status" value="1"/>
</dbReference>
<protein>
    <submittedName>
        <fullName evidence="3">Integrase catalytic domain-containing protein</fullName>
    </submittedName>
</protein>
<name>A0A7I4YTF3_HAECO</name>
<dbReference type="InterPro" id="IPR012337">
    <property type="entry name" value="RNaseH-like_sf"/>
</dbReference>
<dbReference type="OMA" id="PLENCGM"/>
<dbReference type="GO" id="GO:0003676">
    <property type="term" value="F:nucleic acid binding"/>
    <property type="evidence" value="ECO:0007669"/>
    <property type="project" value="InterPro"/>
</dbReference>
<dbReference type="PANTHER" id="PTHR47331">
    <property type="entry name" value="PHD-TYPE DOMAIN-CONTAINING PROTEIN"/>
    <property type="match status" value="1"/>
</dbReference>
<evidence type="ECO:0000256" key="1">
    <source>
        <dbReference type="SAM" id="MobiDB-lite"/>
    </source>
</evidence>
<dbReference type="OrthoDB" id="5870116at2759"/>
<feature type="compositionally biased region" description="Basic and acidic residues" evidence="1">
    <location>
        <begin position="192"/>
        <end position="208"/>
    </location>
</feature>
<evidence type="ECO:0000313" key="2">
    <source>
        <dbReference type="Proteomes" id="UP000025227"/>
    </source>
</evidence>
<proteinExistence type="predicted"/>
<dbReference type="Proteomes" id="UP000025227">
    <property type="component" value="Unplaced"/>
</dbReference>
<feature type="region of interest" description="Disordered" evidence="1">
    <location>
        <begin position="192"/>
        <end position="230"/>
    </location>
</feature>
<evidence type="ECO:0000313" key="3">
    <source>
        <dbReference type="WBParaSite" id="HCON_00141560-00001"/>
    </source>
</evidence>
<reference evidence="3" key="1">
    <citation type="submission" date="2020-12" db="UniProtKB">
        <authorList>
            <consortium name="WormBaseParasite"/>
        </authorList>
    </citation>
    <scope>IDENTIFICATION</scope>
    <source>
        <strain evidence="3">MHco3</strain>
    </source>
</reference>
<keyword evidence="2" id="KW-1185">Reference proteome</keyword>
<sequence>MSALTVLHSLRRFIATVGCPTWIICDNAQSFKTVDQCCSLLPKREIESDVIDYSTNKRIRMKFIPSLSPWQGGIYEKMIDIFKKSFKHAIGNRLMKIDDVKTIAKETEAIVNTRPLTYYTDDINYYPLRPIDFVRPHARLSGPQPFECTDEWSPISTTRDTLLADWKRTAELVTTFWKRWLQEYVTALREQYRTEHTTPRSREKEPPRQGDCTQRTSARTSASTWTMENGRGHRISGQFQKICGNQTPKQKGHHSSAQSRLQIGNATCHSIIQYTTHHFLRQYTASIDHEIESTTSEERCLSVPNGSDNTRDIIRPYTLP</sequence>
<organism evidence="2 3">
    <name type="scientific">Haemonchus contortus</name>
    <name type="common">Barber pole worm</name>
    <dbReference type="NCBI Taxonomy" id="6289"/>
    <lineage>
        <taxon>Eukaryota</taxon>
        <taxon>Metazoa</taxon>
        <taxon>Ecdysozoa</taxon>
        <taxon>Nematoda</taxon>
        <taxon>Chromadorea</taxon>
        <taxon>Rhabditida</taxon>
        <taxon>Rhabditina</taxon>
        <taxon>Rhabditomorpha</taxon>
        <taxon>Strongyloidea</taxon>
        <taxon>Trichostrongylidae</taxon>
        <taxon>Haemonchus</taxon>
    </lineage>
</organism>
<dbReference type="WBParaSite" id="HCON_00141560-00001">
    <property type="protein sequence ID" value="HCON_00141560-00001"/>
    <property type="gene ID" value="HCON_00141560"/>
</dbReference>
<dbReference type="SUPFAM" id="SSF53098">
    <property type="entry name" value="Ribonuclease H-like"/>
    <property type="match status" value="1"/>
</dbReference>
<dbReference type="InterPro" id="IPR036397">
    <property type="entry name" value="RNaseH_sf"/>
</dbReference>
<accession>A0A7I4YTF3</accession>
<dbReference type="AlphaFoldDB" id="A0A7I4YTF3"/>
<feature type="compositionally biased region" description="Low complexity" evidence="1">
    <location>
        <begin position="215"/>
        <end position="224"/>
    </location>
</feature>